<keyword evidence="3" id="KW-1185">Reference proteome</keyword>
<dbReference type="VGNC" id="VGNC:2605">
    <property type="gene designation" value="TIMMDC1"/>
</dbReference>
<feature type="signal peptide" evidence="1">
    <location>
        <begin position="1"/>
        <end position="24"/>
    </location>
</feature>
<reference evidence="2" key="3">
    <citation type="submission" date="2025-09" db="UniProtKB">
        <authorList>
            <consortium name="Ensembl"/>
        </authorList>
    </citation>
    <scope>IDENTIFICATION</scope>
</reference>
<accession>A0A2I3SSN0</accession>
<dbReference type="GeneTree" id="ENSGT00390000013817"/>
<keyword evidence="1" id="KW-0732">Signal</keyword>
<evidence type="ECO:0000256" key="1">
    <source>
        <dbReference type="SAM" id="SignalP"/>
    </source>
</evidence>
<protein>
    <submittedName>
        <fullName evidence="2">Translocase of inner mitochondrial membrane domain containing 1</fullName>
    </submittedName>
</protein>
<reference evidence="2" key="2">
    <citation type="submission" date="2025-08" db="UniProtKB">
        <authorList>
            <consortium name="Ensembl"/>
        </authorList>
    </citation>
    <scope>IDENTIFICATION</scope>
</reference>
<gene>
    <name evidence="2 4" type="primary">TIMMDC1</name>
</gene>
<dbReference type="AlphaFoldDB" id="A0A2I3SSN0"/>
<proteinExistence type="predicted"/>
<name>A0A2I3SSN0_PANTR</name>
<accession>A0A2J8M3F0</accession>
<dbReference type="Proteomes" id="UP000002277">
    <property type="component" value="Chromosome 3"/>
</dbReference>
<feature type="chain" id="PRO_5015081689" evidence="1">
    <location>
        <begin position="25"/>
        <end position="90"/>
    </location>
</feature>
<sequence>MEVPPPAPRSFLCRALCLFPRVFAAEAVTADSEVLEERQKRLPYVPEPYYPESGWDRLRELFGKDNLHIVLPHEASFVMAGAGVGELQCL</sequence>
<evidence type="ECO:0000313" key="2">
    <source>
        <dbReference type="Ensembl" id="ENSPTRP00000080011.1"/>
    </source>
</evidence>
<dbReference type="Ensembl" id="ENSPTRT00000105577.1">
    <property type="protein sequence ID" value="ENSPTRP00000080011.1"/>
    <property type="gene ID" value="ENSPTRG00000015255.3"/>
</dbReference>
<dbReference type="EMBL" id="AACZ04048099">
    <property type="status" value="NOT_ANNOTATED_CDS"/>
    <property type="molecule type" value="Genomic_DNA"/>
</dbReference>
<reference evidence="2 3" key="1">
    <citation type="journal article" date="2005" name="Nature">
        <title>Initial sequence of the chimpanzee genome and comparison with the human genome.</title>
        <authorList>
            <consortium name="Chimpanzee sequencing and analysis consortium"/>
        </authorList>
    </citation>
    <scope>NUCLEOTIDE SEQUENCE [LARGE SCALE GENOMIC DNA]</scope>
</reference>
<dbReference type="Bgee" id="ENSPTRG00000015255">
    <property type="expression patterns" value="Expressed in fibroblast and 21 other cell types or tissues"/>
</dbReference>
<evidence type="ECO:0000313" key="4">
    <source>
        <dbReference type="VGNC" id="VGNC:2605"/>
    </source>
</evidence>
<organism evidence="2 3">
    <name type="scientific">Pan troglodytes</name>
    <name type="common">Chimpanzee</name>
    <dbReference type="NCBI Taxonomy" id="9598"/>
    <lineage>
        <taxon>Eukaryota</taxon>
        <taxon>Metazoa</taxon>
        <taxon>Chordata</taxon>
        <taxon>Craniata</taxon>
        <taxon>Vertebrata</taxon>
        <taxon>Euteleostomi</taxon>
        <taxon>Mammalia</taxon>
        <taxon>Eutheria</taxon>
        <taxon>Euarchontoglires</taxon>
        <taxon>Primates</taxon>
        <taxon>Haplorrhini</taxon>
        <taxon>Catarrhini</taxon>
        <taxon>Hominidae</taxon>
        <taxon>Pan</taxon>
    </lineage>
</organism>
<evidence type="ECO:0000313" key="3">
    <source>
        <dbReference type="Proteomes" id="UP000002277"/>
    </source>
</evidence>